<dbReference type="GO" id="GO:0004356">
    <property type="term" value="F:glutamine synthetase activity"/>
    <property type="evidence" value="ECO:0007669"/>
    <property type="project" value="InterPro"/>
</dbReference>
<keyword evidence="6" id="KW-1185">Reference proteome</keyword>
<dbReference type="EMBL" id="CP001848">
    <property type="protein sequence ID" value="ADB16428.1"/>
    <property type="molecule type" value="Genomic_DNA"/>
</dbReference>
<dbReference type="HOGENOM" id="CLU_024307_0_0_0"/>
<dbReference type="eggNOG" id="COG3968">
    <property type="taxonomic scope" value="Bacteria"/>
</dbReference>
<proteinExistence type="inferred from homology"/>
<dbReference type="PANTHER" id="PTHR42974:SF1">
    <property type="entry name" value="TYPE-3 GLUTAMINE SYNTHETASE"/>
    <property type="match status" value="1"/>
</dbReference>
<organism evidence="5 6">
    <name type="scientific">Pirellula staleyi (strain ATCC 27377 / DSM 6068 / ICPB 4128)</name>
    <name type="common">Pirella staleyi</name>
    <dbReference type="NCBI Taxonomy" id="530564"/>
    <lineage>
        <taxon>Bacteria</taxon>
        <taxon>Pseudomonadati</taxon>
        <taxon>Planctomycetota</taxon>
        <taxon>Planctomycetia</taxon>
        <taxon>Pirellulales</taxon>
        <taxon>Pirellulaceae</taxon>
        <taxon>Pirellula</taxon>
    </lineage>
</organism>
<dbReference type="OrthoDB" id="9807095at2"/>
<dbReference type="InterPro" id="IPR014746">
    <property type="entry name" value="Gln_synth/guanido_kin_cat_dom"/>
</dbReference>
<feature type="domain" description="GS catalytic" evidence="4">
    <location>
        <begin position="187"/>
        <end position="622"/>
    </location>
</feature>
<dbReference type="SMART" id="SM01230">
    <property type="entry name" value="Gln-synt_C"/>
    <property type="match status" value="1"/>
</dbReference>
<dbReference type="AlphaFoldDB" id="D2QYX3"/>
<name>D2QYX3_PIRSD</name>
<accession>D2QYX3</accession>
<dbReference type="InterPro" id="IPR008147">
    <property type="entry name" value="Gln_synt_N"/>
</dbReference>
<feature type="domain" description="GS beta-grasp" evidence="3">
    <location>
        <begin position="89"/>
        <end position="182"/>
    </location>
</feature>
<dbReference type="Pfam" id="PF18318">
    <property type="entry name" value="Gln-synt_C-ter"/>
    <property type="match status" value="1"/>
</dbReference>
<dbReference type="PROSITE" id="PS51987">
    <property type="entry name" value="GS_CATALYTIC"/>
    <property type="match status" value="1"/>
</dbReference>
<evidence type="ECO:0000256" key="1">
    <source>
        <dbReference type="PROSITE-ProRule" id="PRU01330"/>
    </source>
</evidence>
<dbReference type="KEGG" id="psl:Psta_1753"/>
<dbReference type="InterPro" id="IPR008146">
    <property type="entry name" value="Gln_synth_cat_dom"/>
</dbReference>
<dbReference type="GO" id="GO:0006542">
    <property type="term" value="P:glutamine biosynthetic process"/>
    <property type="evidence" value="ECO:0007669"/>
    <property type="project" value="InterPro"/>
</dbReference>
<evidence type="ECO:0000256" key="2">
    <source>
        <dbReference type="RuleBase" id="RU000384"/>
    </source>
</evidence>
<dbReference type="PANTHER" id="PTHR42974">
    <property type="entry name" value="GLUTAMINE SYNTHETASE"/>
    <property type="match status" value="1"/>
</dbReference>
<dbReference type="InterPro" id="IPR022147">
    <property type="entry name" value="GSIII_N"/>
</dbReference>
<protein>
    <submittedName>
        <fullName evidence="5">Glutamine synthetase catalytic region</fullName>
    </submittedName>
</protein>
<comment type="similarity">
    <text evidence="1 2">Belongs to the glutamine synthetase family.</text>
</comment>
<dbReference type="PROSITE" id="PS51986">
    <property type="entry name" value="GS_BETA_GRASP"/>
    <property type="match status" value="1"/>
</dbReference>
<dbReference type="SUPFAM" id="SSF55931">
    <property type="entry name" value="Glutamine synthetase/guanido kinase"/>
    <property type="match status" value="1"/>
</dbReference>
<dbReference type="STRING" id="530564.Psta_1753"/>
<dbReference type="Gene3D" id="1.20.120.1560">
    <property type="match status" value="1"/>
</dbReference>
<sequence length="727" mass="79143">MSGSTARLQAIAAITNYKSTEPPLNFKEVTPQQVFGANVFTLAQMQDRLPKPVFKSLKKVIESGAKLDPSVADVVASAMKDWAIEKGATHYAHIFQPLTGLTAEKHDSFLSPDGQGGAILEFTGSMLVQGEPDASSFPSGGIRATFEARGYTAWDVTSPAYILENANGTTLCIPTAFVSWTGEALDKKTPLLRSMKALNAQAQRVLKVFGHTNCTLVSSSAGAEQEYFLIDRNFFYARPDLLNASRTLFGAKPPKGQEFEDQYFGVIPDRVLACMLESERELYKQGIPVKTRHNEVAPSQYEIAPVYESANIATDHQQIVMLTLKRVAQKYGMECLLHEKPFAGVNGSGKHLNWSLGNSTQGNLLEPGETPHENMQFLVFCAAVIRGVHKYSSLLRAVVASANNDHRLGANEAPPAIISIFLGDQLTDVFEQIKAGGAKSSKQPGHLTVGVDTLPPLPKHAGDRNRTSPFAFTGNKFEFRAVGSSQSIAGPQVAINTIMAESLDYVATELETATGGDLAKLPGAVQTLLQKIITEHGAIVFNGDGYSQAWHEEAAKRGLPNLKTSIDALPSLTAPEVIALFEKYGVLSPREVASRQDIYLEQYCKVVSTEAKLVIEMARTMIFPAAVRYQSQLAAACTNLKTLGYTFDTDTLDEITRLVKGLQDSTTALEKQLAHHGAASLLDEAKHFCSAVLPAMLKVREYADKLEGLVADDLWPLPTYQEMLFIK</sequence>
<evidence type="ECO:0000313" key="6">
    <source>
        <dbReference type="Proteomes" id="UP000001887"/>
    </source>
</evidence>
<evidence type="ECO:0000259" key="3">
    <source>
        <dbReference type="PROSITE" id="PS51986"/>
    </source>
</evidence>
<dbReference type="InterPro" id="IPR040577">
    <property type="entry name" value="Gln-synt_C"/>
</dbReference>
<dbReference type="Proteomes" id="UP000001887">
    <property type="component" value="Chromosome"/>
</dbReference>
<dbReference type="Pfam" id="PF00120">
    <property type="entry name" value="Gln-synt_C"/>
    <property type="match status" value="1"/>
</dbReference>
<dbReference type="PROSITE" id="PS00181">
    <property type="entry name" value="GLNA_ATP"/>
    <property type="match status" value="1"/>
</dbReference>
<evidence type="ECO:0000313" key="5">
    <source>
        <dbReference type="EMBL" id="ADB16428.1"/>
    </source>
</evidence>
<dbReference type="InterPro" id="IPR027303">
    <property type="entry name" value="Gln_synth_gly_rich_site"/>
</dbReference>
<gene>
    <name evidence="5" type="ordered locus">Psta_1753</name>
</gene>
<dbReference type="Gene3D" id="3.30.590.10">
    <property type="entry name" value="Glutamine synthetase/guanido kinase, catalytic domain"/>
    <property type="match status" value="1"/>
</dbReference>
<reference evidence="5 6" key="1">
    <citation type="journal article" date="2009" name="Stand. Genomic Sci.">
        <title>Complete genome sequence of Pirellula staleyi type strain (ATCC 27377).</title>
        <authorList>
            <person name="Clum A."/>
            <person name="Tindall B.J."/>
            <person name="Sikorski J."/>
            <person name="Ivanova N."/>
            <person name="Mavrommatis K."/>
            <person name="Lucas S."/>
            <person name="Glavina del Rio T."/>
            <person name="Nolan M."/>
            <person name="Chen F."/>
            <person name="Tice H."/>
            <person name="Pitluck S."/>
            <person name="Cheng J.F."/>
            <person name="Chertkov O."/>
            <person name="Brettin T."/>
            <person name="Han C."/>
            <person name="Detter J.C."/>
            <person name="Kuske C."/>
            <person name="Bruce D."/>
            <person name="Goodwin L."/>
            <person name="Ovchinikova G."/>
            <person name="Pati A."/>
            <person name="Mikhailova N."/>
            <person name="Chen A."/>
            <person name="Palaniappan K."/>
            <person name="Land M."/>
            <person name="Hauser L."/>
            <person name="Chang Y.J."/>
            <person name="Jeffries C.D."/>
            <person name="Chain P."/>
            <person name="Rohde M."/>
            <person name="Goker M."/>
            <person name="Bristow J."/>
            <person name="Eisen J.A."/>
            <person name="Markowitz V."/>
            <person name="Hugenholtz P."/>
            <person name="Kyrpides N.C."/>
            <person name="Klenk H.P."/>
            <person name="Lapidus A."/>
        </authorList>
    </citation>
    <scope>NUCLEOTIDE SEQUENCE [LARGE SCALE GENOMIC DNA]</scope>
    <source>
        <strain evidence="6">ATCC 27377 / DSM 6068 / ICPB 4128</strain>
    </source>
</reference>
<evidence type="ECO:0000259" key="4">
    <source>
        <dbReference type="PROSITE" id="PS51987"/>
    </source>
</evidence>
<dbReference type="InterPro" id="IPR052725">
    <property type="entry name" value="GS_Type-3"/>
</dbReference>
<dbReference type="Pfam" id="PF12437">
    <property type="entry name" value="GSIII_N"/>
    <property type="match status" value="1"/>
</dbReference>